<protein>
    <recommendedName>
        <fullName evidence="2 3">Single-stranded DNA-binding protein</fullName>
        <shortName evidence="2">SSB</shortName>
    </recommendedName>
</protein>
<comment type="caution">
    <text evidence="2">Lacks conserved residue(s) required for the propagation of feature annotation.</text>
</comment>
<dbReference type="Gene3D" id="2.40.50.140">
    <property type="entry name" value="Nucleic acid-binding proteins"/>
    <property type="match status" value="1"/>
</dbReference>
<dbReference type="SUPFAM" id="SSF50249">
    <property type="entry name" value="Nucleic acid-binding proteins"/>
    <property type="match status" value="1"/>
</dbReference>
<evidence type="ECO:0000256" key="2">
    <source>
        <dbReference type="HAMAP-Rule" id="MF_00984"/>
    </source>
</evidence>
<evidence type="ECO:0000256" key="3">
    <source>
        <dbReference type="RuleBase" id="RU000524"/>
    </source>
</evidence>
<dbReference type="NCBIfam" id="NF005851">
    <property type="entry name" value="PRK07772.1"/>
    <property type="match status" value="1"/>
</dbReference>
<evidence type="ECO:0000313" key="5">
    <source>
        <dbReference type="EMBL" id="GGH99487.1"/>
    </source>
</evidence>
<dbReference type="Pfam" id="PF00436">
    <property type="entry name" value="SSB"/>
    <property type="match status" value="1"/>
</dbReference>
<evidence type="ECO:0000256" key="1">
    <source>
        <dbReference type="ARBA" id="ARBA00023125"/>
    </source>
</evidence>
<reference evidence="6" key="1">
    <citation type="journal article" date="2019" name="Int. J. Syst. Evol. Microbiol.">
        <title>The Global Catalogue of Microorganisms (GCM) 10K type strain sequencing project: providing services to taxonomists for standard genome sequencing and annotation.</title>
        <authorList>
            <consortium name="The Broad Institute Genomics Platform"/>
            <consortium name="The Broad Institute Genome Sequencing Center for Infectious Disease"/>
            <person name="Wu L."/>
            <person name="Ma J."/>
        </authorList>
    </citation>
    <scope>NUCLEOTIDE SEQUENCE [LARGE SCALE GENOMIC DNA]</scope>
    <source>
        <strain evidence="6">CGMCC 1.12778</strain>
    </source>
</reference>
<dbReference type="HAMAP" id="MF_00984">
    <property type="entry name" value="SSB"/>
    <property type="match status" value="1"/>
</dbReference>
<feature type="compositionally biased region" description="Basic and acidic residues" evidence="4">
    <location>
        <begin position="121"/>
        <end position="139"/>
    </location>
</feature>
<dbReference type="InterPro" id="IPR012340">
    <property type="entry name" value="NA-bd_OB-fold"/>
</dbReference>
<evidence type="ECO:0000313" key="6">
    <source>
        <dbReference type="Proteomes" id="UP000643279"/>
    </source>
</evidence>
<comment type="caution">
    <text evidence="5">The sequence shown here is derived from an EMBL/GenBank/DDBJ whole genome shotgun (WGS) entry which is preliminary data.</text>
</comment>
<dbReference type="EMBL" id="BMFW01000021">
    <property type="protein sequence ID" value="GGH99487.1"/>
    <property type="molecule type" value="Genomic_DNA"/>
</dbReference>
<evidence type="ECO:0000256" key="4">
    <source>
        <dbReference type="SAM" id="MobiDB-lite"/>
    </source>
</evidence>
<keyword evidence="6" id="KW-1185">Reference proteome</keyword>
<name>A0ABQ2AVX7_9MICC</name>
<accession>A0ABQ2AVX7</accession>
<keyword evidence="1 2" id="KW-0238">DNA-binding</keyword>
<dbReference type="CDD" id="cd04496">
    <property type="entry name" value="SSB_OBF"/>
    <property type="match status" value="1"/>
</dbReference>
<dbReference type="NCBIfam" id="TIGR00621">
    <property type="entry name" value="ssb"/>
    <property type="match status" value="1"/>
</dbReference>
<dbReference type="RefSeq" id="WP_188572782.1">
    <property type="nucleotide sequence ID" value="NZ_BMFW01000021.1"/>
</dbReference>
<sequence length="177" mass="18863">MSGETSITVTGNLTADPELRFTPAGAAVANFTIASTPRAFDQARGAWVDGETLYLRASLWRGAAENAAASLGKGVRVIATGVLKPRTFTTKAGELRTVVEFDVEEIGASLRYATAHVQRSPKADTDAAEDDRRHEETHPADQFVLSSRAYADDELWFGLTANPEGSITPSTAGLHAD</sequence>
<dbReference type="InterPro" id="IPR000424">
    <property type="entry name" value="Primosome_PriB/ssb"/>
</dbReference>
<proteinExistence type="inferred from homology"/>
<gene>
    <name evidence="5" type="ORF">GCM10007170_34440</name>
</gene>
<dbReference type="PROSITE" id="PS50935">
    <property type="entry name" value="SSB"/>
    <property type="match status" value="1"/>
</dbReference>
<feature type="region of interest" description="Disordered" evidence="4">
    <location>
        <begin position="117"/>
        <end position="142"/>
    </location>
</feature>
<comment type="subunit">
    <text evidence="2">Homotetramer.</text>
</comment>
<dbReference type="Proteomes" id="UP000643279">
    <property type="component" value="Unassembled WGS sequence"/>
</dbReference>
<organism evidence="5 6">
    <name type="scientific">Arthrobacter liuii</name>
    <dbReference type="NCBI Taxonomy" id="1476996"/>
    <lineage>
        <taxon>Bacteria</taxon>
        <taxon>Bacillati</taxon>
        <taxon>Actinomycetota</taxon>
        <taxon>Actinomycetes</taxon>
        <taxon>Micrococcales</taxon>
        <taxon>Micrococcaceae</taxon>
        <taxon>Arthrobacter</taxon>
    </lineage>
</organism>
<dbReference type="InterPro" id="IPR011344">
    <property type="entry name" value="ssDNA-bd"/>
</dbReference>